<dbReference type="InterPro" id="IPR000182">
    <property type="entry name" value="GNAT_dom"/>
</dbReference>
<dbReference type="EMBL" id="JAYLAA010000037">
    <property type="protein sequence ID" value="MEC3875850.1"/>
    <property type="molecule type" value="Genomic_DNA"/>
</dbReference>
<evidence type="ECO:0000313" key="4">
    <source>
        <dbReference type="EMBL" id="MEC3875850.1"/>
    </source>
</evidence>
<dbReference type="PANTHER" id="PTHR43072">
    <property type="entry name" value="N-ACETYLTRANSFERASE"/>
    <property type="match status" value="1"/>
</dbReference>
<evidence type="ECO:0000256" key="2">
    <source>
        <dbReference type="ARBA" id="ARBA00023315"/>
    </source>
</evidence>
<name>A0ABU6HS32_9FLAO</name>
<dbReference type="PROSITE" id="PS51186">
    <property type="entry name" value="GNAT"/>
    <property type="match status" value="1"/>
</dbReference>
<accession>A0ABU6HS32</accession>
<protein>
    <submittedName>
        <fullName evidence="4">GNAT family N-acetyltransferase</fullName>
        <ecNumber evidence="4">2.3.1.-</ecNumber>
    </submittedName>
</protein>
<keyword evidence="5" id="KW-1185">Reference proteome</keyword>
<dbReference type="InterPro" id="IPR016181">
    <property type="entry name" value="Acyl_CoA_acyltransferase"/>
</dbReference>
<organism evidence="4 5">
    <name type="scientific">Chryseobacterium salviniae</name>
    <dbReference type="NCBI Taxonomy" id="3101750"/>
    <lineage>
        <taxon>Bacteria</taxon>
        <taxon>Pseudomonadati</taxon>
        <taxon>Bacteroidota</taxon>
        <taxon>Flavobacteriia</taxon>
        <taxon>Flavobacteriales</taxon>
        <taxon>Weeksellaceae</taxon>
        <taxon>Chryseobacterium group</taxon>
        <taxon>Chryseobacterium</taxon>
    </lineage>
</organism>
<comment type="caution">
    <text evidence="4">The sequence shown here is derived from an EMBL/GenBank/DDBJ whole genome shotgun (WGS) entry which is preliminary data.</text>
</comment>
<dbReference type="Proteomes" id="UP001348397">
    <property type="component" value="Unassembled WGS sequence"/>
</dbReference>
<keyword evidence="1 4" id="KW-0808">Transferase</keyword>
<dbReference type="CDD" id="cd04301">
    <property type="entry name" value="NAT_SF"/>
    <property type="match status" value="1"/>
</dbReference>
<dbReference type="GO" id="GO:0016746">
    <property type="term" value="F:acyltransferase activity"/>
    <property type="evidence" value="ECO:0007669"/>
    <property type="project" value="UniProtKB-KW"/>
</dbReference>
<evidence type="ECO:0000313" key="5">
    <source>
        <dbReference type="Proteomes" id="UP001348397"/>
    </source>
</evidence>
<dbReference type="EC" id="2.3.1.-" evidence="4"/>
<evidence type="ECO:0000259" key="3">
    <source>
        <dbReference type="PROSITE" id="PS51186"/>
    </source>
</evidence>
<proteinExistence type="predicted"/>
<dbReference type="Gene3D" id="3.40.630.30">
    <property type="match status" value="1"/>
</dbReference>
<feature type="domain" description="N-acetyltransferase" evidence="3">
    <location>
        <begin position="1"/>
        <end position="158"/>
    </location>
</feature>
<dbReference type="RefSeq" id="WP_326320654.1">
    <property type="nucleotide sequence ID" value="NZ_JAYLAA010000037.1"/>
</dbReference>
<dbReference type="Pfam" id="PF00583">
    <property type="entry name" value="Acetyltransf_1"/>
    <property type="match status" value="1"/>
</dbReference>
<dbReference type="PANTHER" id="PTHR43072:SF23">
    <property type="entry name" value="UPF0039 PROTEIN C11D3.02C"/>
    <property type="match status" value="1"/>
</dbReference>
<keyword evidence="2 4" id="KW-0012">Acyltransferase</keyword>
<dbReference type="SUPFAM" id="SSF55729">
    <property type="entry name" value="Acyl-CoA N-acyltransferases (Nat)"/>
    <property type="match status" value="1"/>
</dbReference>
<reference evidence="4 5" key="1">
    <citation type="submission" date="2024-01" db="EMBL/GenBank/DDBJ databases">
        <title>Chryseobacterium sp. T9W2-O.</title>
        <authorList>
            <person name="Maltman C."/>
        </authorList>
    </citation>
    <scope>NUCLEOTIDE SEQUENCE [LARGE SCALE GENOMIC DNA]</scope>
    <source>
        <strain evidence="4 5">T9W2-O</strain>
    </source>
</reference>
<evidence type="ECO:0000256" key="1">
    <source>
        <dbReference type="ARBA" id="ARBA00022679"/>
    </source>
</evidence>
<sequence>MEIISITKDHYPDIAEIYRQGMNTGMATFETAVPSWESWNENKLYHSRLIAFENNEALGWAAVSKVSSRCVYEGVAEVSIYVSENHRGKGVGKILMEHLIKESEANGIWTLQSGMFPENKATIALHQRFGFRIVGYREKIGKLQDVWKDSVIMERRSKVVGTD</sequence>
<gene>
    <name evidence="4" type="ORF">SOP96_09025</name>
</gene>